<evidence type="ECO:0000313" key="3">
    <source>
        <dbReference type="EMBL" id="TYS50247.1"/>
    </source>
</evidence>
<accession>A0A5D4RG18</accession>
<feature type="transmembrane region" description="Helical" evidence="1">
    <location>
        <begin position="55"/>
        <end position="72"/>
    </location>
</feature>
<keyword evidence="1" id="KW-0472">Membrane</keyword>
<comment type="caution">
    <text evidence="3">The sequence shown here is derived from an EMBL/GenBank/DDBJ whole genome shotgun (WGS) entry which is preliminary data.</text>
</comment>
<feature type="domain" description="PDZ" evidence="2">
    <location>
        <begin position="307"/>
        <end position="363"/>
    </location>
</feature>
<dbReference type="Gene3D" id="2.30.42.10">
    <property type="match status" value="1"/>
</dbReference>
<dbReference type="InterPro" id="IPR036034">
    <property type="entry name" value="PDZ_sf"/>
</dbReference>
<name>A0A5D4RG18_9BACI</name>
<feature type="transmembrane region" description="Helical" evidence="1">
    <location>
        <begin position="78"/>
        <end position="96"/>
    </location>
</feature>
<feature type="transmembrane region" description="Helical" evidence="1">
    <location>
        <begin position="141"/>
        <end position="161"/>
    </location>
</feature>
<evidence type="ECO:0000256" key="1">
    <source>
        <dbReference type="SAM" id="Phobius"/>
    </source>
</evidence>
<dbReference type="InterPro" id="IPR041489">
    <property type="entry name" value="PDZ_6"/>
</dbReference>
<keyword evidence="1" id="KW-0812">Transmembrane</keyword>
<feature type="transmembrane region" description="Helical" evidence="1">
    <location>
        <begin position="16"/>
        <end position="34"/>
    </location>
</feature>
<keyword evidence="1" id="KW-1133">Transmembrane helix</keyword>
<feature type="transmembrane region" description="Helical" evidence="1">
    <location>
        <begin position="251"/>
        <end position="268"/>
    </location>
</feature>
<reference evidence="3 4" key="1">
    <citation type="submission" date="2019-08" db="EMBL/GenBank/DDBJ databases">
        <title>Bacillus genomes from the desert of Cuatro Cienegas, Coahuila.</title>
        <authorList>
            <person name="Olmedo-Alvarez G."/>
        </authorList>
    </citation>
    <scope>NUCLEOTIDE SEQUENCE [LARGE SCALE GENOMIC DNA]</scope>
    <source>
        <strain evidence="3 4">CH446_14T</strain>
    </source>
</reference>
<proteinExistence type="predicted"/>
<feature type="transmembrane region" description="Helical" evidence="1">
    <location>
        <begin position="103"/>
        <end position="121"/>
    </location>
</feature>
<feature type="transmembrane region" description="Helical" evidence="1">
    <location>
        <begin position="189"/>
        <end position="212"/>
    </location>
</feature>
<organism evidence="3 4">
    <name type="scientific">Bacillus infantis</name>
    <dbReference type="NCBI Taxonomy" id="324767"/>
    <lineage>
        <taxon>Bacteria</taxon>
        <taxon>Bacillati</taxon>
        <taxon>Bacillota</taxon>
        <taxon>Bacilli</taxon>
        <taxon>Bacillales</taxon>
        <taxon>Bacillaceae</taxon>
        <taxon>Bacillus</taxon>
    </lineage>
</organism>
<dbReference type="EMBL" id="VTER01000003">
    <property type="protein sequence ID" value="TYS50247.1"/>
    <property type="molecule type" value="Genomic_DNA"/>
</dbReference>
<dbReference type="InterPro" id="IPR001478">
    <property type="entry name" value="PDZ"/>
</dbReference>
<dbReference type="SUPFAM" id="SSF50156">
    <property type="entry name" value="PDZ domain-like"/>
    <property type="match status" value="1"/>
</dbReference>
<dbReference type="PROSITE" id="PS50106">
    <property type="entry name" value="PDZ"/>
    <property type="match status" value="1"/>
</dbReference>
<dbReference type="Proteomes" id="UP000322139">
    <property type="component" value="Unassembled WGS sequence"/>
</dbReference>
<dbReference type="AlphaFoldDB" id="A0A5D4RG18"/>
<gene>
    <name evidence="3" type="ORF">FZD51_06785</name>
</gene>
<dbReference type="RefSeq" id="WP_148974055.1">
    <property type="nucleotide sequence ID" value="NZ_JBNIKU010000018.1"/>
</dbReference>
<evidence type="ECO:0000259" key="2">
    <source>
        <dbReference type="PROSITE" id="PS50106"/>
    </source>
</evidence>
<sequence length="397" mass="44071">MIQEWLLELAKGAGKLLMNPVFYYLFFLAALLGVSRVKRERKNFHIRVENAYFELRRLIPAGLAAGLVLSVITLGTGIVIPIELVWLTAAFTILWSLTGRVRLLAPAYTVGAAFFASIYIIDRGFSIPLIKAAGNWTDDMLFPAGASLLALLMIGEAVLILRNGGRATSPKLIKSKRGQTIGVHETKRLWLLPLFLLVPGDAIYGLFGWWPLFSIGDSSYAIILVPFSVGFSQQVQGMLPDTAAKRTGRRLLVFSIILLLLSAAGYWYPLASIGVAALAVIGREFITYRQKVYDRNQPFFFSRRNEGLVVLGVKPGTPAESMGLKTGELVSKVNGLKVQDENDLYNALQRNGAHCKLEVFDVNGQIRFVQKALYEGDHHELGILFVQDEWKKDERAV</sequence>
<protein>
    <submittedName>
        <fullName evidence="3">PDZ domain-containing protein</fullName>
    </submittedName>
</protein>
<dbReference type="Pfam" id="PF17820">
    <property type="entry name" value="PDZ_6"/>
    <property type="match status" value="1"/>
</dbReference>
<evidence type="ECO:0000313" key="4">
    <source>
        <dbReference type="Proteomes" id="UP000322139"/>
    </source>
</evidence>